<evidence type="ECO:0000313" key="2">
    <source>
        <dbReference type="Proteomes" id="UP000030652"/>
    </source>
</evidence>
<dbReference type="InterPro" id="IPR018841">
    <property type="entry name" value="DUF2442"/>
</dbReference>
<evidence type="ECO:0000313" key="1">
    <source>
        <dbReference type="EMBL" id="KHE90642.1"/>
    </source>
</evidence>
<dbReference type="Pfam" id="PF10387">
    <property type="entry name" value="DUF2442"/>
    <property type="match status" value="1"/>
</dbReference>
<protein>
    <recommendedName>
        <fullName evidence="3">Integron cassette protein</fullName>
    </recommendedName>
</protein>
<dbReference type="Gene3D" id="3.30.2020.40">
    <property type="entry name" value="Uncharacterised protein PF10387, DUF2442"/>
    <property type="match status" value="1"/>
</dbReference>
<name>A0A0B0EBG2_9BACT</name>
<dbReference type="Proteomes" id="UP000030652">
    <property type="component" value="Unassembled WGS sequence"/>
</dbReference>
<gene>
    <name evidence="1" type="ORF">SCABRO_03598</name>
</gene>
<accession>A0A0B0EBG2</accession>
<organism evidence="1 2">
    <name type="scientific">Candidatus Scalindua brodae</name>
    <dbReference type="NCBI Taxonomy" id="237368"/>
    <lineage>
        <taxon>Bacteria</taxon>
        <taxon>Pseudomonadati</taxon>
        <taxon>Planctomycetota</taxon>
        <taxon>Candidatus Brocadiia</taxon>
        <taxon>Candidatus Brocadiales</taxon>
        <taxon>Candidatus Scalinduaceae</taxon>
        <taxon>Candidatus Scalindua</taxon>
    </lineage>
</organism>
<sequence>MKSLKNGKNISRPEITNISEHGFWILLDKKEYFLPFAKYPWFKDAKISSLIKVKLLHGHHLHWPELDVDLTIEILDNPEKYPLNYS</sequence>
<comment type="caution">
    <text evidence="1">The sequence shown here is derived from an EMBL/GenBank/DDBJ whole genome shotgun (WGS) entry which is preliminary data.</text>
</comment>
<dbReference type="EMBL" id="JRYO01000250">
    <property type="protein sequence ID" value="KHE90642.1"/>
    <property type="molecule type" value="Genomic_DNA"/>
</dbReference>
<evidence type="ECO:0008006" key="3">
    <source>
        <dbReference type="Google" id="ProtNLM"/>
    </source>
</evidence>
<dbReference type="AlphaFoldDB" id="A0A0B0EBG2"/>
<dbReference type="eggNOG" id="ENOG50336ZC">
    <property type="taxonomic scope" value="Bacteria"/>
</dbReference>
<proteinExistence type="predicted"/>
<reference evidence="1 2" key="1">
    <citation type="submission" date="2014-10" db="EMBL/GenBank/DDBJ databases">
        <title>Draft genome of anammox bacterium scalindua brodae, obtained using differential coverage binning of sequence data from two enrichment reactors.</title>
        <authorList>
            <person name="Speth D.R."/>
            <person name="Russ L."/>
            <person name="Kartal B."/>
            <person name="Op den Camp H.J."/>
            <person name="Dutilh B.E."/>
            <person name="Jetten M.S."/>
        </authorList>
    </citation>
    <scope>NUCLEOTIDE SEQUENCE [LARGE SCALE GENOMIC DNA]</scope>
    <source>
        <strain evidence="1">RU1</strain>
    </source>
</reference>